<comment type="subcellular location">
    <subcellularLocation>
        <location evidence="1">Lysosome membrane</location>
    </subcellularLocation>
</comment>
<dbReference type="GO" id="GO:0005765">
    <property type="term" value="C:lysosomal membrane"/>
    <property type="evidence" value="ECO:0007669"/>
    <property type="project" value="UniProtKB-SubCell"/>
</dbReference>
<keyword evidence="3" id="KW-0472">Membrane</keyword>
<name>A0AAD1ZNB7_9LAMI</name>
<keyword evidence="4" id="KW-0458">Lysosome</keyword>
<proteinExistence type="inferred from homology"/>
<comment type="similarity">
    <text evidence="2">Belongs to the BORCS8 family.</text>
</comment>
<evidence type="ECO:0000256" key="2">
    <source>
        <dbReference type="ARBA" id="ARBA00010463"/>
    </source>
</evidence>
<dbReference type="PANTHER" id="PTHR21146">
    <property type="entry name" value="MEF2B PROTEIN"/>
    <property type="match status" value="1"/>
</dbReference>
<evidence type="ECO:0000313" key="6">
    <source>
        <dbReference type="EMBL" id="CAI9773011.1"/>
    </source>
</evidence>
<evidence type="ECO:0000256" key="4">
    <source>
        <dbReference type="ARBA" id="ARBA00023228"/>
    </source>
</evidence>
<dbReference type="PANTHER" id="PTHR21146:SF0">
    <property type="entry name" value="BLOC-1-RELATED COMPLEX SUBUNIT 8"/>
    <property type="match status" value="1"/>
</dbReference>
<gene>
    <name evidence="6" type="ORF">FPE_LOCUS20441</name>
</gene>
<evidence type="ECO:0000256" key="5">
    <source>
        <dbReference type="SAM" id="MobiDB-lite"/>
    </source>
</evidence>
<dbReference type="InterPro" id="IPR019320">
    <property type="entry name" value="BORCS8"/>
</dbReference>
<feature type="region of interest" description="Disordered" evidence="5">
    <location>
        <begin position="238"/>
        <end position="276"/>
    </location>
</feature>
<dbReference type="AlphaFoldDB" id="A0AAD1ZNB7"/>
<evidence type="ECO:0000256" key="3">
    <source>
        <dbReference type="ARBA" id="ARBA00023136"/>
    </source>
</evidence>
<evidence type="ECO:0000313" key="7">
    <source>
        <dbReference type="Proteomes" id="UP000834106"/>
    </source>
</evidence>
<protein>
    <submittedName>
        <fullName evidence="6">Uncharacterized protein</fullName>
    </submittedName>
</protein>
<dbReference type="EMBL" id="OU503047">
    <property type="protein sequence ID" value="CAI9773011.1"/>
    <property type="molecule type" value="Genomic_DNA"/>
</dbReference>
<reference evidence="6" key="1">
    <citation type="submission" date="2023-05" db="EMBL/GenBank/DDBJ databases">
        <authorList>
            <person name="Huff M."/>
        </authorList>
    </citation>
    <scope>NUCLEOTIDE SEQUENCE</scope>
</reference>
<accession>A0AAD1ZNB7</accession>
<keyword evidence="7" id="KW-1185">Reference proteome</keyword>
<dbReference type="Pfam" id="PF10167">
    <property type="entry name" value="BORCS8"/>
    <property type="match status" value="1"/>
</dbReference>
<evidence type="ECO:0000256" key="1">
    <source>
        <dbReference type="ARBA" id="ARBA00004656"/>
    </source>
</evidence>
<sequence>MTETRFAMFNCHWTLRIKSLYSCLIKVQISSLLDALSMFNDEEPIPFKKMHQFSAVDGFLQIAEESADMIKFVANEPSVGLYYVQQHTQNAVPNLVNLQNKVVEKSHEVTLHTEDLEDSISMVTSMKEYGFPIADEMSQEIKKSLAIMSKRQPKRGLLNSSGFRIDRTSSWSPTTWGRNAVHSNMEDERTGGYLSSVFRSAKQRAGNFKWTQVEFKESSLPQGEKLSSCVHPTLGKVVDGSSSSMPEAEAEYLPLSSEVDELEEESRLDKSSSHQELISLSETYREFKADKEAKLEEWLGDTCNKDRH</sequence>
<organism evidence="6 7">
    <name type="scientific">Fraxinus pennsylvanica</name>
    <dbReference type="NCBI Taxonomy" id="56036"/>
    <lineage>
        <taxon>Eukaryota</taxon>
        <taxon>Viridiplantae</taxon>
        <taxon>Streptophyta</taxon>
        <taxon>Embryophyta</taxon>
        <taxon>Tracheophyta</taxon>
        <taxon>Spermatophyta</taxon>
        <taxon>Magnoliopsida</taxon>
        <taxon>eudicotyledons</taxon>
        <taxon>Gunneridae</taxon>
        <taxon>Pentapetalae</taxon>
        <taxon>asterids</taxon>
        <taxon>lamiids</taxon>
        <taxon>Lamiales</taxon>
        <taxon>Oleaceae</taxon>
        <taxon>Oleeae</taxon>
        <taxon>Fraxinus</taxon>
    </lineage>
</organism>
<dbReference type="Proteomes" id="UP000834106">
    <property type="component" value="Chromosome 12"/>
</dbReference>